<dbReference type="InParanoid" id="G4Z3E5"/>
<name>G4Z3E5_PHYSP</name>
<sequence length="98" mass="10803">MGHGFSRIRNGTEAARGEEELMAPARRATMHGRSMRELNDGINYVYSALGMEKDDEKDEDFVVGDGEEDDDEETALSFDESGSRSKAGEAMKCTFADT</sequence>
<keyword evidence="3" id="KW-1185">Reference proteome</keyword>
<evidence type="ECO:0000313" key="3">
    <source>
        <dbReference type="Proteomes" id="UP000002640"/>
    </source>
</evidence>
<evidence type="ECO:0000313" key="2">
    <source>
        <dbReference type="EMBL" id="EGZ21508.1"/>
    </source>
</evidence>
<dbReference type="GeneID" id="20645947"/>
<dbReference type="EMBL" id="JH159153">
    <property type="protein sequence ID" value="EGZ21508.1"/>
    <property type="molecule type" value="Genomic_DNA"/>
</dbReference>
<feature type="region of interest" description="Disordered" evidence="1">
    <location>
        <begin position="55"/>
        <end position="98"/>
    </location>
</feature>
<feature type="region of interest" description="Disordered" evidence="1">
    <location>
        <begin position="1"/>
        <end position="34"/>
    </location>
</feature>
<dbReference type="Proteomes" id="UP000002640">
    <property type="component" value="Unassembled WGS sequence"/>
</dbReference>
<dbReference type="AlphaFoldDB" id="G4Z3E5"/>
<reference evidence="2 3" key="1">
    <citation type="journal article" date="2006" name="Science">
        <title>Phytophthora genome sequences uncover evolutionary origins and mechanisms of pathogenesis.</title>
        <authorList>
            <person name="Tyler B.M."/>
            <person name="Tripathy S."/>
            <person name="Zhang X."/>
            <person name="Dehal P."/>
            <person name="Jiang R.H."/>
            <person name="Aerts A."/>
            <person name="Arredondo F.D."/>
            <person name="Baxter L."/>
            <person name="Bensasson D."/>
            <person name="Beynon J.L."/>
            <person name="Chapman J."/>
            <person name="Damasceno C.M."/>
            <person name="Dorrance A.E."/>
            <person name="Dou D."/>
            <person name="Dickerman A.W."/>
            <person name="Dubchak I.L."/>
            <person name="Garbelotto M."/>
            <person name="Gijzen M."/>
            <person name="Gordon S.G."/>
            <person name="Govers F."/>
            <person name="Grunwald N.J."/>
            <person name="Huang W."/>
            <person name="Ivors K.L."/>
            <person name="Jones R.W."/>
            <person name="Kamoun S."/>
            <person name="Krampis K."/>
            <person name="Lamour K.H."/>
            <person name="Lee M.K."/>
            <person name="McDonald W.H."/>
            <person name="Medina M."/>
            <person name="Meijer H.J."/>
            <person name="Nordberg E.K."/>
            <person name="Maclean D.J."/>
            <person name="Ospina-Giraldo M.D."/>
            <person name="Morris P.F."/>
            <person name="Phuntumart V."/>
            <person name="Putnam N.H."/>
            <person name="Rash S."/>
            <person name="Rose J.K."/>
            <person name="Sakihama Y."/>
            <person name="Salamov A.A."/>
            <person name="Savidor A."/>
            <person name="Scheuring C.F."/>
            <person name="Smith B.M."/>
            <person name="Sobral B.W."/>
            <person name="Terry A."/>
            <person name="Torto-Alalibo T.A."/>
            <person name="Win J."/>
            <person name="Xu Z."/>
            <person name="Zhang H."/>
            <person name="Grigoriev I.V."/>
            <person name="Rokhsar D.S."/>
            <person name="Boore J.L."/>
        </authorList>
    </citation>
    <scope>NUCLEOTIDE SEQUENCE [LARGE SCALE GENOMIC DNA]</scope>
    <source>
        <strain evidence="2 3">P6497</strain>
    </source>
</reference>
<gene>
    <name evidence="2" type="ORF">PHYSODRAFT_329444</name>
</gene>
<dbReference type="RefSeq" id="XP_009524225.1">
    <property type="nucleotide sequence ID" value="XM_009525930.1"/>
</dbReference>
<dbReference type="KEGG" id="psoj:PHYSODRAFT_329444"/>
<organism evidence="2 3">
    <name type="scientific">Phytophthora sojae (strain P6497)</name>
    <name type="common">Soybean stem and root rot agent</name>
    <name type="synonym">Phytophthora megasperma f. sp. glycines</name>
    <dbReference type="NCBI Taxonomy" id="1094619"/>
    <lineage>
        <taxon>Eukaryota</taxon>
        <taxon>Sar</taxon>
        <taxon>Stramenopiles</taxon>
        <taxon>Oomycota</taxon>
        <taxon>Peronosporomycetes</taxon>
        <taxon>Peronosporales</taxon>
        <taxon>Peronosporaceae</taxon>
        <taxon>Phytophthora</taxon>
    </lineage>
</organism>
<feature type="compositionally biased region" description="Acidic residues" evidence="1">
    <location>
        <begin position="55"/>
        <end position="74"/>
    </location>
</feature>
<proteinExistence type="predicted"/>
<protein>
    <submittedName>
        <fullName evidence="2">Uncharacterized protein</fullName>
    </submittedName>
</protein>
<evidence type="ECO:0000256" key="1">
    <source>
        <dbReference type="SAM" id="MobiDB-lite"/>
    </source>
</evidence>
<accession>G4Z3E5</accession>